<evidence type="ECO:0000313" key="1">
    <source>
        <dbReference type="EMBL" id="KKL12834.1"/>
    </source>
</evidence>
<reference evidence="1" key="1">
    <citation type="journal article" date="2015" name="Nature">
        <title>Complex archaea that bridge the gap between prokaryotes and eukaryotes.</title>
        <authorList>
            <person name="Spang A."/>
            <person name="Saw J.H."/>
            <person name="Jorgensen S.L."/>
            <person name="Zaremba-Niedzwiedzka K."/>
            <person name="Martijn J."/>
            <person name="Lind A.E."/>
            <person name="van Eijk R."/>
            <person name="Schleper C."/>
            <person name="Guy L."/>
            <person name="Ettema T.J."/>
        </authorList>
    </citation>
    <scope>NUCLEOTIDE SEQUENCE</scope>
</reference>
<name>A0A0F9ATB3_9ZZZZ</name>
<protein>
    <submittedName>
        <fullName evidence="1">Uncharacterized protein</fullName>
    </submittedName>
</protein>
<dbReference type="EMBL" id="LAZR01041106">
    <property type="protein sequence ID" value="KKL12834.1"/>
    <property type="molecule type" value="Genomic_DNA"/>
</dbReference>
<comment type="caution">
    <text evidence="1">The sequence shown here is derived from an EMBL/GenBank/DDBJ whole genome shotgun (WGS) entry which is preliminary data.</text>
</comment>
<gene>
    <name evidence="1" type="ORF">LCGC14_2531810</name>
</gene>
<dbReference type="AlphaFoldDB" id="A0A0F9ATB3"/>
<organism evidence="1">
    <name type="scientific">marine sediment metagenome</name>
    <dbReference type="NCBI Taxonomy" id="412755"/>
    <lineage>
        <taxon>unclassified sequences</taxon>
        <taxon>metagenomes</taxon>
        <taxon>ecological metagenomes</taxon>
    </lineage>
</organism>
<proteinExistence type="predicted"/>
<accession>A0A0F9ATB3</accession>
<sequence>MTRTSLAKLRREILKRKGIATEPKTKRLLTQAELPDLYPKTSKMRYIELKYKIHLEDVIFLGSLTDVCGYFRWEVDRSTISRWRKHIEEAFYGGKL</sequence>